<feature type="signal peptide" evidence="2">
    <location>
        <begin position="1"/>
        <end position="18"/>
    </location>
</feature>
<accession>A0ABQ8FH09</accession>
<feature type="region of interest" description="Disordered" evidence="1">
    <location>
        <begin position="61"/>
        <end position="86"/>
    </location>
</feature>
<feature type="compositionally biased region" description="Acidic residues" evidence="1">
    <location>
        <begin position="74"/>
        <end position="86"/>
    </location>
</feature>
<evidence type="ECO:0000256" key="2">
    <source>
        <dbReference type="SAM" id="SignalP"/>
    </source>
</evidence>
<keyword evidence="2" id="KW-0732">Signal</keyword>
<feature type="compositionally biased region" description="Acidic residues" evidence="1">
    <location>
        <begin position="213"/>
        <end position="223"/>
    </location>
</feature>
<feature type="chain" id="PRO_5046653984" evidence="2">
    <location>
        <begin position="19"/>
        <end position="230"/>
    </location>
</feature>
<evidence type="ECO:0000313" key="4">
    <source>
        <dbReference type="Proteomes" id="UP001648503"/>
    </source>
</evidence>
<keyword evidence="4" id="KW-1185">Reference proteome</keyword>
<evidence type="ECO:0000313" key="3">
    <source>
        <dbReference type="EMBL" id="KAH6598139.1"/>
    </source>
</evidence>
<reference evidence="3 4" key="1">
    <citation type="submission" date="2021-02" db="EMBL/GenBank/DDBJ databases">
        <title>Variation within the Batrachochytrium salamandrivorans European outbreak.</title>
        <authorList>
            <person name="Kelly M."/>
            <person name="Pasmans F."/>
            <person name="Shea T.P."/>
            <person name="Munoz J.F."/>
            <person name="Carranza S."/>
            <person name="Cuomo C.A."/>
            <person name="Martel A."/>
        </authorList>
    </citation>
    <scope>NUCLEOTIDE SEQUENCE [LARGE SCALE GENOMIC DNA]</scope>
    <source>
        <strain evidence="3 4">AMFP18/2</strain>
    </source>
</reference>
<sequence length="230" mass="25412">MKFNALVVAAMVITSVNAGLGDKGDKTNWKGSTGSLTEQTGAKVKGWLVKGGSMFKSAMTRSQSLSNLNKEDKKDEEDEEDEEDAEIDPVCPVIYTKSLEIQRTLSGLTPSFVDSMIVLSDIESKMENLDSEELQVYSAVRSEVRTELQAIETKYTTLSEKYYRYLEMLEVGECPDKSDGASLPKELMPLDAYLDEDLKSLDYKTNDNSDLGAPEEQEGDDSDLGASGWQ</sequence>
<dbReference type="EMBL" id="JAFCIX010000116">
    <property type="protein sequence ID" value="KAH6598139.1"/>
    <property type="molecule type" value="Genomic_DNA"/>
</dbReference>
<evidence type="ECO:0000256" key="1">
    <source>
        <dbReference type="SAM" id="MobiDB-lite"/>
    </source>
</evidence>
<proteinExistence type="predicted"/>
<name>A0ABQ8FH09_9FUNG</name>
<comment type="caution">
    <text evidence="3">The sequence shown here is derived from an EMBL/GenBank/DDBJ whole genome shotgun (WGS) entry which is preliminary data.</text>
</comment>
<gene>
    <name evidence="3" type="ORF">BASA50_004020</name>
</gene>
<dbReference type="Proteomes" id="UP001648503">
    <property type="component" value="Unassembled WGS sequence"/>
</dbReference>
<organism evidence="3 4">
    <name type="scientific">Batrachochytrium salamandrivorans</name>
    <dbReference type="NCBI Taxonomy" id="1357716"/>
    <lineage>
        <taxon>Eukaryota</taxon>
        <taxon>Fungi</taxon>
        <taxon>Fungi incertae sedis</taxon>
        <taxon>Chytridiomycota</taxon>
        <taxon>Chytridiomycota incertae sedis</taxon>
        <taxon>Chytridiomycetes</taxon>
        <taxon>Rhizophydiales</taxon>
        <taxon>Rhizophydiales incertae sedis</taxon>
        <taxon>Batrachochytrium</taxon>
    </lineage>
</organism>
<feature type="region of interest" description="Disordered" evidence="1">
    <location>
        <begin position="203"/>
        <end position="230"/>
    </location>
</feature>
<protein>
    <submittedName>
        <fullName evidence="3">Uncharacterized protein</fullName>
    </submittedName>
</protein>